<comment type="similarity">
    <text evidence="1">Belongs to the histone deacetylase family.</text>
</comment>
<dbReference type="OrthoDB" id="9808367at2"/>
<dbReference type="AlphaFoldDB" id="A0A917JPT0"/>
<protein>
    <submittedName>
        <fullName evidence="3">Deacetylase</fullName>
    </submittedName>
</protein>
<reference evidence="3" key="1">
    <citation type="journal article" date="2014" name="Int. J. Syst. Evol. Microbiol.">
        <title>Complete genome sequence of Corynebacterium casei LMG S-19264T (=DSM 44701T), isolated from a smear-ripened cheese.</title>
        <authorList>
            <consortium name="US DOE Joint Genome Institute (JGI-PGF)"/>
            <person name="Walter F."/>
            <person name="Albersmeier A."/>
            <person name="Kalinowski J."/>
            <person name="Ruckert C."/>
        </authorList>
    </citation>
    <scope>NUCLEOTIDE SEQUENCE</scope>
    <source>
        <strain evidence="3">JCM 13919</strain>
    </source>
</reference>
<dbReference type="RefSeq" id="WP_131775529.1">
    <property type="nucleotide sequence ID" value="NZ_BMOB01000001.1"/>
</dbReference>
<dbReference type="PANTHER" id="PTHR10625">
    <property type="entry name" value="HISTONE DEACETYLASE HDAC1-RELATED"/>
    <property type="match status" value="1"/>
</dbReference>
<feature type="domain" description="Histone deacetylase" evidence="2">
    <location>
        <begin position="19"/>
        <end position="303"/>
    </location>
</feature>
<organism evidence="3 4">
    <name type="scientific">Legionella impletisoli</name>
    <dbReference type="NCBI Taxonomy" id="343510"/>
    <lineage>
        <taxon>Bacteria</taxon>
        <taxon>Pseudomonadati</taxon>
        <taxon>Pseudomonadota</taxon>
        <taxon>Gammaproteobacteria</taxon>
        <taxon>Legionellales</taxon>
        <taxon>Legionellaceae</taxon>
        <taxon>Legionella</taxon>
    </lineage>
</organism>
<name>A0A917JPT0_9GAMM</name>
<dbReference type="EMBL" id="BMOB01000001">
    <property type="protein sequence ID" value="GGI77683.1"/>
    <property type="molecule type" value="Genomic_DNA"/>
</dbReference>
<reference evidence="3" key="2">
    <citation type="submission" date="2020-09" db="EMBL/GenBank/DDBJ databases">
        <authorList>
            <person name="Sun Q."/>
            <person name="Ohkuma M."/>
        </authorList>
    </citation>
    <scope>NUCLEOTIDE SEQUENCE</scope>
    <source>
        <strain evidence="3">JCM 13919</strain>
    </source>
</reference>
<comment type="caution">
    <text evidence="3">The sequence shown here is derived from an EMBL/GenBank/DDBJ whole genome shotgun (WGS) entry which is preliminary data.</text>
</comment>
<evidence type="ECO:0000313" key="4">
    <source>
        <dbReference type="Proteomes" id="UP000630149"/>
    </source>
</evidence>
<dbReference type="InterPro" id="IPR023696">
    <property type="entry name" value="Ureohydrolase_dom_sf"/>
</dbReference>
<evidence type="ECO:0000259" key="2">
    <source>
        <dbReference type="Pfam" id="PF00850"/>
    </source>
</evidence>
<proteinExistence type="inferred from homology"/>
<dbReference type="PRINTS" id="PR01270">
    <property type="entry name" value="HDASUPER"/>
</dbReference>
<dbReference type="InterPro" id="IPR000286">
    <property type="entry name" value="HDACs"/>
</dbReference>
<dbReference type="PANTHER" id="PTHR10625:SF10">
    <property type="entry name" value="HISTONE DEACETYLASE HDAC1"/>
    <property type="match status" value="1"/>
</dbReference>
<dbReference type="InterPro" id="IPR037138">
    <property type="entry name" value="His_deacetylse_dom_sf"/>
</dbReference>
<dbReference type="Proteomes" id="UP000630149">
    <property type="component" value="Unassembled WGS sequence"/>
</dbReference>
<evidence type="ECO:0000256" key="1">
    <source>
        <dbReference type="ARBA" id="ARBA00005947"/>
    </source>
</evidence>
<gene>
    <name evidence="3" type="ORF">GCM10007966_02930</name>
</gene>
<dbReference type="Gene3D" id="3.40.800.20">
    <property type="entry name" value="Histone deacetylase domain"/>
    <property type="match status" value="1"/>
</dbReference>
<dbReference type="GO" id="GO:0040029">
    <property type="term" value="P:epigenetic regulation of gene expression"/>
    <property type="evidence" value="ECO:0007669"/>
    <property type="project" value="TreeGrafter"/>
</dbReference>
<dbReference type="GO" id="GO:0004407">
    <property type="term" value="F:histone deacetylase activity"/>
    <property type="evidence" value="ECO:0007669"/>
    <property type="project" value="TreeGrafter"/>
</dbReference>
<evidence type="ECO:0000313" key="3">
    <source>
        <dbReference type="EMBL" id="GGI77683.1"/>
    </source>
</evidence>
<accession>A0A917JPT0</accession>
<dbReference type="SUPFAM" id="SSF52768">
    <property type="entry name" value="Arginase/deacetylase"/>
    <property type="match status" value="1"/>
</dbReference>
<dbReference type="InterPro" id="IPR023801">
    <property type="entry name" value="His_deacetylse_dom"/>
</dbReference>
<sequence length="303" mass="33807">MLAFITHKDCLLHIIGDFHPECPERLQVITDAVKHSSLQDDIHFYEAPKATREDLVRVHSEGYVTELFKLSPDEGLVCLDQETCLNPHSLEAALRAAGSVVLAVDLVMNKKCHAAFCNVRPPGHHAEPEQAMGFCFFNNVAIGVAYAFERCKLNRIAIVDFDVHHGNGTEAMFKENENVLLCSSFEHPFYPNKPFATESDHLLNLPLAAGTGSSSYRQHVEAQWLEAIDKFQPDFIFFSAGFDGHKADHMADFNLTEEDYSWITQQVKKLADKHCDGRIVSVLEGGYELSVLGKAALAHIKAL</sequence>
<dbReference type="CDD" id="cd11599">
    <property type="entry name" value="HDAC_classII_2"/>
    <property type="match status" value="1"/>
</dbReference>
<dbReference type="Pfam" id="PF00850">
    <property type="entry name" value="Hist_deacetyl"/>
    <property type="match status" value="1"/>
</dbReference>
<keyword evidence="4" id="KW-1185">Reference proteome</keyword>